<evidence type="ECO:0000256" key="3">
    <source>
        <dbReference type="ARBA" id="ARBA00022960"/>
    </source>
</evidence>
<comment type="caution">
    <text evidence="12">The sequence shown here is derived from an EMBL/GenBank/DDBJ whole genome shotgun (WGS) entry which is preliminary data.</text>
</comment>
<feature type="binding site" evidence="7">
    <location>
        <position position="41"/>
    </location>
    <ligand>
        <name>UDP-N-acetyl-alpha-D-muramoyl-L-alanyl-D-glutamate</name>
        <dbReference type="ChEBI" id="CHEBI:83900"/>
    </ligand>
</feature>
<dbReference type="EMBL" id="JAKGAS010000005">
    <property type="protein sequence ID" value="MCF2948604.1"/>
    <property type="molecule type" value="Genomic_DNA"/>
</dbReference>
<dbReference type="InterPro" id="IPR004101">
    <property type="entry name" value="Mur_ligase_C"/>
</dbReference>
<reference evidence="12 13" key="1">
    <citation type="submission" date="2022-01" db="EMBL/GenBank/DDBJ databases">
        <title>Paraglaciecola sp. G1-23.</title>
        <authorList>
            <person name="Jin M.S."/>
            <person name="Han D.M."/>
            <person name="Kim H.M."/>
            <person name="Jeon C.O."/>
        </authorList>
    </citation>
    <scope>NUCLEOTIDE SEQUENCE [LARGE SCALE GENOMIC DNA]</scope>
    <source>
        <strain evidence="12 13">G1-23</strain>
    </source>
</reference>
<dbReference type="Gene3D" id="3.90.190.20">
    <property type="entry name" value="Mur ligase, C-terminal domain"/>
    <property type="match status" value="1"/>
</dbReference>
<keyword evidence="7 12" id="KW-0436">Ligase</keyword>
<keyword evidence="4 7" id="KW-0573">Peptidoglycan synthesis</keyword>
<accession>A0ABS9D7D2</accession>
<evidence type="ECO:0000256" key="7">
    <source>
        <dbReference type="HAMAP-Rule" id="MF_00208"/>
    </source>
</evidence>
<feature type="modified residue" description="N6-carboxylysine" evidence="7">
    <location>
        <position position="244"/>
    </location>
</feature>
<dbReference type="EC" id="6.3.2.-" evidence="7"/>
<comment type="PTM">
    <text evidence="7">Carboxylation is probably crucial for Mg(2+) binding and, consequently, for the gamma-phosphate positioning of ATP.</text>
</comment>
<comment type="similarity">
    <text evidence="1 7">Belongs to the MurCDEF family. MurE subfamily.</text>
</comment>
<evidence type="ECO:0000259" key="9">
    <source>
        <dbReference type="Pfam" id="PF01225"/>
    </source>
</evidence>
<evidence type="ECO:0000313" key="13">
    <source>
        <dbReference type="Proteomes" id="UP001521137"/>
    </source>
</evidence>
<dbReference type="SUPFAM" id="SSF53623">
    <property type="entry name" value="MurD-like peptide ligases, catalytic domain"/>
    <property type="match status" value="1"/>
</dbReference>
<keyword evidence="3 7" id="KW-0133">Cell shape</keyword>
<evidence type="ECO:0000256" key="5">
    <source>
        <dbReference type="ARBA" id="ARBA00023306"/>
    </source>
</evidence>
<dbReference type="NCBIfam" id="NF001123">
    <property type="entry name" value="PRK00139.1-1"/>
    <property type="match status" value="1"/>
</dbReference>
<keyword evidence="7" id="KW-0963">Cytoplasm</keyword>
<protein>
    <recommendedName>
        <fullName evidence="7">UDP-N-acetylmuramyl-tripeptide synthetase</fullName>
        <ecNumber evidence="7">6.3.2.-</ecNumber>
    </recommendedName>
    <alternativeName>
        <fullName evidence="7">UDP-MurNAc-tripeptide synthetase</fullName>
    </alternativeName>
</protein>
<keyword evidence="6 7" id="KW-0961">Cell wall biogenesis/degradation</keyword>
<feature type="domain" description="Mur ligase central" evidence="11">
    <location>
        <begin position="128"/>
        <end position="341"/>
    </location>
</feature>
<feature type="binding site" evidence="7">
    <location>
        <begin position="130"/>
        <end position="136"/>
    </location>
    <ligand>
        <name>ATP</name>
        <dbReference type="ChEBI" id="CHEBI:30616"/>
    </ligand>
</feature>
<feature type="binding site" evidence="7">
    <location>
        <begin position="177"/>
        <end position="178"/>
    </location>
    <ligand>
        <name>UDP-N-acetyl-alpha-D-muramoyl-L-alanyl-D-glutamate</name>
        <dbReference type="ChEBI" id="CHEBI:83900"/>
    </ligand>
</feature>
<comment type="cofactor">
    <cofactor evidence="7">
        <name>Mg(2+)</name>
        <dbReference type="ChEBI" id="CHEBI:18420"/>
    </cofactor>
</comment>
<dbReference type="InterPro" id="IPR005761">
    <property type="entry name" value="UDP-N-AcMur-Glu-dNH2Pim_ligase"/>
</dbReference>
<dbReference type="Gene3D" id="3.40.1390.10">
    <property type="entry name" value="MurE/MurF, N-terminal domain"/>
    <property type="match status" value="1"/>
</dbReference>
<name>A0ABS9D7D2_9ALTE</name>
<feature type="binding site" evidence="7">
    <location>
        <position position="212"/>
    </location>
    <ligand>
        <name>UDP-N-acetyl-alpha-D-muramoyl-L-alanyl-D-glutamate</name>
        <dbReference type="ChEBI" id="CHEBI:83900"/>
    </ligand>
</feature>
<dbReference type="Gene3D" id="3.40.1190.10">
    <property type="entry name" value="Mur-like, catalytic domain"/>
    <property type="match status" value="1"/>
</dbReference>
<keyword evidence="7" id="KW-0547">Nucleotide-binding</keyword>
<evidence type="ECO:0000259" key="11">
    <source>
        <dbReference type="Pfam" id="PF08245"/>
    </source>
</evidence>
<comment type="function">
    <text evidence="7">Catalyzes the addition of an amino acid to the nucleotide precursor UDP-N-acetylmuramoyl-L-alanyl-D-glutamate (UMAG) in the biosynthesis of bacterial cell-wall peptidoglycan.</text>
</comment>
<evidence type="ECO:0000256" key="4">
    <source>
        <dbReference type="ARBA" id="ARBA00022984"/>
    </source>
</evidence>
<dbReference type="InterPro" id="IPR036615">
    <property type="entry name" value="Mur_ligase_C_dom_sf"/>
</dbReference>
<dbReference type="GO" id="GO:0008765">
    <property type="term" value="F:UDP-N-acetylmuramoylalanyl-D-glutamate-2,6-diaminopimelate ligase activity"/>
    <property type="evidence" value="ECO:0007669"/>
    <property type="project" value="UniProtKB-EC"/>
</dbReference>
<keyword evidence="7" id="KW-0067">ATP-binding</keyword>
<feature type="binding site" evidence="7">
    <location>
        <position position="43"/>
    </location>
    <ligand>
        <name>UDP-N-acetyl-alpha-D-muramoyl-L-alanyl-D-glutamate</name>
        <dbReference type="ChEBI" id="CHEBI:83900"/>
    </ligand>
</feature>
<keyword evidence="5 7" id="KW-0131">Cell cycle</keyword>
<proteinExistence type="inferred from homology"/>
<dbReference type="Pfam" id="PF02875">
    <property type="entry name" value="Mur_ligase_C"/>
    <property type="match status" value="1"/>
</dbReference>
<dbReference type="InterPro" id="IPR036565">
    <property type="entry name" value="Mur-like_cat_sf"/>
</dbReference>
<dbReference type="InterPro" id="IPR000713">
    <property type="entry name" value="Mur_ligase_N"/>
</dbReference>
<gene>
    <name evidence="7 12" type="primary">murE</name>
    <name evidence="12" type="ORF">L0668_10845</name>
</gene>
<evidence type="ECO:0000313" key="12">
    <source>
        <dbReference type="EMBL" id="MCF2948604.1"/>
    </source>
</evidence>
<sequence length="519" mass="56061">MQADMVTIDNQFPQAFDQSIKPLLAHFSIDAPDIMISGLVLDSRDVSIHKAFVAVKGHVRDGRDFIPQAVSLGAKVILAECDNPSEHGCVQMREQSLVVGFYRLPEKLSELAGWFYQFPANSLSVIAITGTNGKTSTVQLTSQLANLLGEQAASIGTLGAGMYQPKAGASLQTTVNTTPDAISMQALLAEFVGDGAFQVALEASSHALVQNRIKAIKTDVAVFTNLTRDHLDYHGSMSAYAAAKRQLLAQPELAFVVINADDVEHKNWLAEVPSSATCVLFGQTIQAQAVPGTHKYCIAKNVHYSSSGIRMSLQSSWGDCELRLALLGQFNVSNVLAAICAQLCLGKSLKQIAYVAQKLKPVAGRMEIFTRPQSATVVVDYAHTPDALEKALQATRQHCQGKLYCVFGCGGDRDSGKRSLMGEIAEQLADSVILTDDNVRSEDPNLIINDILAGCRNPDVITVEHDRKQAIQLAASQSVAGDMILVAGKGHEQYQIIGNQSLAYDERLFVSQFQKGKNV</sequence>
<feature type="domain" description="Mur ligase C-terminal" evidence="10">
    <location>
        <begin position="364"/>
        <end position="490"/>
    </location>
</feature>
<evidence type="ECO:0000256" key="6">
    <source>
        <dbReference type="ARBA" id="ARBA00023316"/>
    </source>
</evidence>
<comment type="caution">
    <text evidence="7">Lacks conserved residue(s) required for the propagation of feature annotation.</text>
</comment>
<comment type="pathway">
    <text evidence="7 8">Cell wall biogenesis; peptidoglycan biosynthesis.</text>
</comment>
<evidence type="ECO:0000256" key="2">
    <source>
        <dbReference type="ARBA" id="ARBA00022618"/>
    </source>
</evidence>
<dbReference type="NCBIfam" id="TIGR01085">
    <property type="entry name" value="murE"/>
    <property type="match status" value="1"/>
</dbReference>
<dbReference type="InterPro" id="IPR013221">
    <property type="entry name" value="Mur_ligase_cen"/>
</dbReference>
<dbReference type="RefSeq" id="WP_235312499.1">
    <property type="nucleotide sequence ID" value="NZ_JAKGAS010000005.1"/>
</dbReference>
<feature type="binding site" evidence="7">
    <location>
        <position position="210"/>
    </location>
    <ligand>
        <name>UDP-N-acetyl-alpha-D-muramoyl-L-alanyl-D-glutamate</name>
        <dbReference type="ChEBI" id="CHEBI:83900"/>
    </ligand>
</feature>
<dbReference type="PANTHER" id="PTHR23135:SF4">
    <property type="entry name" value="UDP-N-ACETYLMURAMOYL-L-ALANYL-D-GLUTAMATE--2,6-DIAMINOPIMELATE LIGASE MURE HOMOLOG, CHLOROPLASTIC"/>
    <property type="match status" value="1"/>
</dbReference>
<dbReference type="Proteomes" id="UP001521137">
    <property type="component" value="Unassembled WGS sequence"/>
</dbReference>
<evidence type="ECO:0000259" key="10">
    <source>
        <dbReference type="Pfam" id="PF02875"/>
    </source>
</evidence>
<keyword evidence="13" id="KW-1185">Reference proteome</keyword>
<evidence type="ECO:0000256" key="1">
    <source>
        <dbReference type="ARBA" id="ARBA00005898"/>
    </source>
</evidence>
<dbReference type="Pfam" id="PF01225">
    <property type="entry name" value="Mur_ligase"/>
    <property type="match status" value="1"/>
</dbReference>
<feature type="binding site" evidence="7">
    <location>
        <position position="204"/>
    </location>
    <ligand>
        <name>UDP-N-acetyl-alpha-D-muramoyl-L-alanyl-D-glutamate</name>
        <dbReference type="ChEBI" id="CHEBI:83900"/>
    </ligand>
</feature>
<comment type="subcellular location">
    <subcellularLocation>
        <location evidence="7 8">Cytoplasm</location>
    </subcellularLocation>
</comment>
<dbReference type="HAMAP" id="MF_00208">
    <property type="entry name" value="MurE"/>
    <property type="match status" value="1"/>
</dbReference>
<dbReference type="SUPFAM" id="SSF63418">
    <property type="entry name" value="MurE/MurF N-terminal domain"/>
    <property type="match status" value="1"/>
</dbReference>
<evidence type="ECO:0000256" key="8">
    <source>
        <dbReference type="RuleBase" id="RU004135"/>
    </source>
</evidence>
<feature type="domain" description="Mur ligase N-terminal catalytic" evidence="9">
    <location>
        <begin position="36"/>
        <end position="115"/>
    </location>
</feature>
<dbReference type="SUPFAM" id="SSF53244">
    <property type="entry name" value="MurD-like peptide ligases, peptide-binding domain"/>
    <property type="match status" value="1"/>
</dbReference>
<dbReference type="PANTHER" id="PTHR23135">
    <property type="entry name" value="MUR LIGASE FAMILY MEMBER"/>
    <property type="match status" value="1"/>
</dbReference>
<keyword evidence="2 7" id="KW-0132">Cell division</keyword>
<dbReference type="InterPro" id="IPR035911">
    <property type="entry name" value="MurE/MurF_N"/>
</dbReference>
<organism evidence="12 13">
    <name type="scientific">Paraglaciecola algarum</name>
    <dbReference type="NCBI Taxonomy" id="3050085"/>
    <lineage>
        <taxon>Bacteria</taxon>
        <taxon>Pseudomonadati</taxon>
        <taxon>Pseudomonadota</taxon>
        <taxon>Gammaproteobacteria</taxon>
        <taxon>Alteromonadales</taxon>
        <taxon>Alteromonadaceae</taxon>
        <taxon>Paraglaciecola</taxon>
    </lineage>
</organism>
<dbReference type="Pfam" id="PF08245">
    <property type="entry name" value="Mur_ligase_M"/>
    <property type="match status" value="1"/>
</dbReference>
<dbReference type="NCBIfam" id="NF001126">
    <property type="entry name" value="PRK00139.1-4"/>
    <property type="match status" value="1"/>
</dbReference>
<keyword evidence="7" id="KW-0460">Magnesium</keyword>